<evidence type="ECO:0000313" key="16">
    <source>
        <dbReference type="Proteomes" id="UP000887566"/>
    </source>
</evidence>
<dbReference type="PANTHER" id="PTHR13096:SF8">
    <property type="entry name" value="RIBOSOMAL OXYGENASE 1"/>
    <property type="match status" value="1"/>
</dbReference>
<evidence type="ECO:0000256" key="11">
    <source>
        <dbReference type="ARBA" id="ARBA00023242"/>
    </source>
</evidence>
<dbReference type="Pfam" id="PF21233">
    <property type="entry name" value="WHD_RIOX1"/>
    <property type="match status" value="1"/>
</dbReference>
<evidence type="ECO:0000256" key="7">
    <source>
        <dbReference type="ARBA" id="ARBA00023002"/>
    </source>
</evidence>
<dbReference type="Gene3D" id="1.10.10.1500">
    <property type="entry name" value="JmjC domain-containing ribosomal oxygenase (ROX), dimer domain"/>
    <property type="match status" value="1"/>
</dbReference>
<protein>
    <recommendedName>
        <fullName evidence="13">Bifunctional lysine-specific demethylase and histidyl-hydroxylase</fullName>
        <ecNumber evidence="13">1.14.11.27</ecNumber>
    </recommendedName>
</protein>
<evidence type="ECO:0000256" key="12">
    <source>
        <dbReference type="ARBA" id="ARBA00047915"/>
    </source>
</evidence>
<dbReference type="InterPro" id="IPR049043">
    <property type="entry name" value="WHD_RIOX1"/>
</dbReference>
<evidence type="ECO:0000256" key="5">
    <source>
        <dbReference type="ARBA" id="ARBA00022853"/>
    </source>
</evidence>
<comment type="cofactor">
    <cofactor evidence="13">
        <name>Fe(2+)</name>
        <dbReference type="ChEBI" id="CHEBI:29033"/>
    </cofactor>
    <text evidence="13">Binds 1 Fe(2+) ion per subunit.</text>
</comment>
<dbReference type="PANTHER" id="PTHR13096">
    <property type="entry name" value="MINA53 MYC INDUCED NUCLEAR ANTIGEN"/>
    <property type="match status" value="1"/>
</dbReference>
<proteinExistence type="inferred from homology"/>
<keyword evidence="16" id="KW-1185">Reference proteome</keyword>
<comment type="subcellular location">
    <subcellularLocation>
        <location evidence="1 13">Nucleus</location>
    </subcellularLocation>
</comment>
<evidence type="ECO:0000256" key="3">
    <source>
        <dbReference type="ARBA" id="ARBA00022491"/>
    </source>
</evidence>
<dbReference type="Pfam" id="PF08007">
    <property type="entry name" value="JmjC_2"/>
    <property type="match status" value="1"/>
</dbReference>
<keyword evidence="4 13" id="KW-0479">Metal-binding</keyword>
<evidence type="ECO:0000256" key="6">
    <source>
        <dbReference type="ARBA" id="ARBA00022964"/>
    </source>
</evidence>
<evidence type="ECO:0000256" key="8">
    <source>
        <dbReference type="ARBA" id="ARBA00023004"/>
    </source>
</evidence>
<dbReference type="InterPro" id="IPR003347">
    <property type="entry name" value="JmjC_dom"/>
</dbReference>
<keyword evidence="6 13" id="KW-0223">Dioxygenase</keyword>
<feature type="region of interest" description="Disordered" evidence="14">
    <location>
        <begin position="220"/>
        <end position="273"/>
    </location>
</feature>
<evidence type="ECO:0000256" key="13">
    <source>
        <dbReference type="RuleBase" id="RU366061"/>
    </source>
</evidence>
<evidence type="ECO:0000256" key="14">
    <source>
        <dbReference type="SAM" id="MobiDB-lite"/>
    </source>
</evidence>
<feature type="region of interest" description="Disordered" evidence="14">
    <location>
        <begin position="1"/>
        <end position="202"/>
    </location>
</feature>
<keyword evidence="3" id="KW-0678">Repressor</keyword>
<organism evidence="16 17">
    <name type="scientific">Plectus sambesii</name>
    <dbReference type="NCBI Taxonomy" id="2011161"/>
    <lineage>
        <taxon>Eukaryota</taxon>
        <taxon>Metazoa</taxon>
        <taxon>Ecdysozoa</taxon>
        <taxon>Nematoda</taxon>
        <taxon>Chromadorea</taxon>
        <taxon>Plectida</taxon>
        <taxon>Plectina</taxon>
        <taxon>Plectoidea</taxon>
        <taxon>Plectidae</taxon>
        <taxon>Plectus</taxon>
    </lineage>
</organism>
<evidence type="ECO:0000256" key="1">
    <source>
        <dbReference type="ARBA" id="ARBA00004123"/>
    </source>
</evidence>
<keyword evidence="10 13" id="KW-0804">Transcription</keyword>
<name>A0A914WFT0_9BILA</name>
<feature type="compositionally biased region" description="Basic and acidic residues" evidence="14">
    <location>
        <begin position="251"/>
        <end position="269"/>
    </location>
</feature>
<sequence length="749" mass="83935">MKRKASKAASKGPKGKLNDSFDINLKAKQDGASNGTIEEEDGEVLLSAFEIRERQRKQAEKDRPVEEQQDGSPEKRTDSLSPAHKKDKKNKQVSPPAHSPVVENGVIELDKQSPSSKKVNKKNKKNDQANREKQQEVDRENDMSHAAENINPALEANPPLREKSKRQRKKRKLSMPSGDDSNSAHVDQEAPHAVPTKKANIPIVIDEEIILDTRPLKVVPSAKNSHSGKDADRSTKESPLAKKSPTVTTAKDSRDGKKSQSSSKRDSLLKGHLPTGPSGDCFVILSKVDGDPLDFSAFPLSKSDDSTVNGRTALDWILQPFGVDRFFKQVWEKHALVLSRGNAKYHNSLFSTADLSELIRTADLQYGTNINIAKYRDGVRTTLNGQGRVFLKDVKRLIADGCSVQLINPQAFSDRIWYLCELLQEVFGSFVGANTYLTPAGSAGFAPHWDEIDAFLLQLEGRKYWRLYAPENQNDSFPRESSGNFTPEQMANRRPIFEGWLEEGDLMHIPRGYIHVANTDPHHHSLHVTVSVCRRVSYADLLDKLVPDLLDVVADQRVELRRSLPVNALNFAGVADADLRTEKYGTERKAFETSLRSMMNFVTDHVTQLTDAGYDMMAREFFKTALPPKLTHEEQNLSAVGGHGDTLLKGKSPRVERGSHIRFIRRHGQRLMMESEDRSFIVHRMQNSRVYEGKEEQIIDLPVDLADGFAHLNEQYPAWSKVSDLLCATNEAKIQLATILFSAGLILMR</sequence>
<evidence type="ECO:0000256" key="2">
    <source>
        <dbReference type="ARBA" id="ARBA00010309"/>
    </source>
</evidence>
<dbReference type="Gene3D" id="2.60.120.650">
    <property type="entry name" value="Cupin"/>
    <property type="match status" value="1"/>
</dbReference>
<dbReference type="AlphaFoldDB" id="A0A914WFT0"/>
<evidence type="ECO:0000313" key="17">
    <source>
        <dbReference type="WBParaSite" id="PSAMB.scaffold3910size16448.g22911.t1"/>
    </source>
</evidence>
<accession>A0A914WFT0</accession>
<dbReference type="SUPFAM" id="SSF51197">
    <property type="entry name" value="Clavaminate synthase-like"/>
    <property type="match status" value="1"/>
</dbReference>
<feature type="compositionally biased region" description="Basic and acidic residues" evidence="14">
    <location>
        <begin position="50"/>
        <end position="78"/>
    </location>
</feature>
<feature type="compositionally biased region" description="Basic residues" evidence="14">
    <location>
        <begin position="163"/>
        <end position="173"/>
    </location>
</feature>
<evidence type="ECO:0000259" key="15">
    <source>
        <dbReference type="PROSITE" id="PS51184"/>
    </source>
</evidence>
<keyword evidence="9 13" id="KW-0805">Transcription regulation</keyword>
<dbReference type="PROSITE" id="PS51184">
    <property type="entry name" value="JMJC"/>
    <property type="match status" value="1"/>
</dbReference>
<keyword evidence="8 13" id="KW-0408">Iron</keyword>
<dbReference type="Proteomes" id="UP000887566">
    <property type="component" value="Unplaced"/>
</dbReference>
<dbReference type="GO" id="GO:0005730">
    <property type="term" value="C:nucleolus"/>
    <property type="evidence" value="ECO:0007669"/>
    <property type="project" value="TreeGrafter"/>
</dbReference>
<dbReference type="GO" id="GO:0032453">
    <property type="term" value="F:histone H3K4 demethylase activity"/>
    <property type="evidence" value="ECO:0007669"/>
    <property type="project" value="TreeGrafter"/>
</dbReference>
<feature type="compositionally biased region" description="Basic and acidic residues" evidence="14">
    <location>
        <begin position="227"/>
        <end position="240"/>
    </location>
</feature>
<comment type="function">
    <text evidence="13">Oxygenase that can act as both a histone lysine demethylase and a ribosomal histidine hydroxylase.</text>
</comment>
<feature type="domain" description="JmjC" evidence="15">
    <location>
        <begin position="402"/>
        <end position="549"/>
    </location>
</feature>
<keyword evidence="7 13" id="KW-0560">Oxidoreductase</keyword>
<dbReference type="GO" id="GO:0005506">
    <property type="term" value="F:iron ion binding"/>
    <property type="evidence" value="ECO:0007669"/>
    <property type="project" value="UniProtKB-UniRule"/>
</dbReference>
<evidence type="ECO:0000256" key="4">
    <source>
        <dbReference type="ARBA" id="ARBA00022723"/>
    </source>
</evidence>
<keyword evidence="11 13" id="KW-0539">Nucleus</keyword>
<dbReference type="GO" id="GO:0140680">
    <property type="term" value="F:histone H3K36me/H3K36me2 demethylase activity"/>
    <property type="evidence" value="ECO:0007669"/>
    <property type="project" value="UniProtKB-EC"/>
</dbReference>
<comment type="catalytic activity">
    <reaction evidence="12 13">
        <text>N(6),N(6)-dimethyl-L-lysyl(36)-[histone H3] + 2 2-oxoglutarate + 2 O2 = L-lysyl(36)-[histone H3] + 2 formaldehyde + 2 succinate + 2 CO2</text>
        <dbReference type="Rhea" id="RHEA:42032"/>
        <dbReference type="Rhea" id="RHEA-COMP:9785"/>
        <dbReference type="Rhea" id="RHEA-COMP:9787"/>
        <dbReference type="ChEBI" id="CHEBI:15379"/>
        <dbReference type="ChEBI" id="CHEBI:16526"/>
        <dbReference type="ChEBI" id="CHEBI:16810"/>
        <dbReference type="ChEBI" id="CHEBI:16842"/>
        <dbReference type="ChEBI" id="CHEBI:29969"/>
        <dbReference type="ChEBI" id="CHEBI:30031"/>
        <dbReference type="ChEBI" id="CHEBI:61976"/>
        <dbReference type="EC" id="1.14.11.27"/>
    </reaction>
</comment>
<evidence type="ECO:0000256" key="9">
    <source>
        <dbReference type="ARBA" id="ARBA00023015"/>
    </source>
</evidence>
<dbReference type="InterPro" id="IPR039994">
    <property type="entry name" value="NO66-like"/>
</dbReference>
<dbReference type="EC" id="1.14.11.27" evidence="13"/>
<feature type="compositionally biased region" description="Basic and acidic residues" evidence="14">
    <location>
        <begin position="125"/>
        <end position="145"/>
    </location>
</feature>
<reference evidence="17" key="1">
    <citation type="submission" date="2022-11" db="UniProtKB">
        <authorList>
            <consortium name="WormBaseParasite"/>
        </authorList>
    </citation>
    <scope>IDENTIFICATION</scope>
</reference>
<evidence type="ECO:0000256" key="10">
    <source>
        <dbReference type="ARBA" id="ARBA00023163"/>
    </source>
</evidence>
<dbReference type="Gene3D" id="3.90.930.40">
    <property type="match status" value="1"/>
</dbReference>
<dbReference type="FunFam" id="3.90.930.40:FF:000001">
    <property type="entry name" value="ribosomal oxygenase 1 isoform X1"/>
    <property type="match status" value="1"/>
</dbReference>
<dbReference type="WBParaSite" id="PSAMB.scaffold3910size16448.g22911.t1">
    <property type="protein sequence ID" value="PSAMB.scaffold3910size16448.g22911.t1"/>
    <property type="gene ID" value="PSAMB.scaffold3910size16448.g22911"/>
</dbReference>
<keyword evidence="5" id="KW-0156">Chromatin regulator</keyword>
<comment type="similarity">
    <text evidence="2">Belongs to the ROX family. NO66 subfamily.</text>
</comment>